<comment type="caution">
    <text evidence="1">The sequence shown here is derived from an EMBL/GenBank/DDBJ whole genome shotgun (WGS) entry which is preliminary data.</text>
</comment>
<dbReference type="EMBL" id="NMUH01003680">
    <property type="protein sequence ID" value="MQM06646.1"/>
    <property type="molecule type" value="Genomic_DNA"/>
</dbReference>
<dbReference type="InterPro" id="IPR040267">
    <property type="entry name" value="EID1-like"/>
</dbReference>
<keyword evidence="2" id="KW-1185">Reference proteome</keyword>
<dbReference type="AlphaFoldDB" id="A0A843WFW2"/>
<dbReference type="PANTHER" id="PTHR31348:SF3">
    <property type="entry name" value="EID1-LIKE F-BOX PROTEIN 3"/>
    <property type="match status" value="1"/>
</dbReference>
<dbReference type="OrthoDB" id="761790at2759"/>
<protein>
    <submittedName>
        <fullName evidence="1">Uncharacterized protein</fullName>
    </submittedName>
</protein>
<organism evidence="1 2">
    <name type="scientific">Colocasia esculenta</name>
    <name type="common">Wild taro</name>
    <name type="synonym">Arum esculentum</name>
    <dbReference type="NCBI Taxonomy" id="4460"/>
    <lineage>
        <taxon>Eukaryota</taxon>
        <taxon>Viridiplantae</taxon>
        <taxon>Streptophyta</taxon>
        <taxon>Embryophyta</taxon>
        <taxon>Tracheophyta</taxon>
        <taxon>Spermatophyta</taxon>
        <taxon>Magnoliopsida</taxon>
        <taxon>Liliopsida</taxon>
        <taxon>Araceae</taxon>
        <taxon>Aroideae</taxon>
        <taxon>Colocasieae</taxon>
        <taxon>Colocasia</taxon>
    </lineage>
</organism>
<evidence type="ECO:0000313" key="1">
    <source>
        <dbReference type="EMBL" id="MQM06646.1"/>
    </source>
</evidence>
<name>A0A843WFW2_COLES</name>
<sequence length="113" mass="12490">MVAVLAGASYGGVSSRMAMNERWHSLEKIFFFCCDSAPSRHFRAGRPSQGHFVGASWFSKMSGRSFLPRRYWGDLLYISDPCEHPAGGNAAEAYEVGVFGGFMQSRTRACLIV</sequence>
<proteinExistence type="predicted"/>
<reference evidence="1" key="1">
    <citation type="submission" date="2017-07" db="EMBL/GenBank/DDBJ databases">
        <title>Taro Niue Genome Assembly and Annotation.</title>
        <authorList>
            <person name="Atibalentja N."/>
            <person name="Keating K."/>
            <person name="Fields C.J."/>
        </authorList>
    </citation>
    <scope>NUCLEOTIDE SEQUENCE</scope>
    <source>
        <strain evidence="1">Niue_2</strain>
        <tissue evidence="1">Leaf</tissue>
    </source>
</reference>
<evidence type="ECO:0000313" key="2">
    <source>
        <dbReference type="Proteomes" id="UP000652761"/>
    </source>
</evidence>
<dbReference type="Proteomes" id="UP000652761">
    <property type="component" value="Unassembled WGS sequence"/>
</dbReference>
<gene>
    <name evidence="1" type="ORF">Taro_039472</name>
</gene>
<accession>A0A843WFW2</accession>
<dbReference type="PANTHER" id="PTHR31348">
    <property type="entry name" value="EID1-LIKE F-BOX PROTEIN 2-RELATED"/>
    <property type="match status" value="1"/>
</dbReference>